<sequence>MLALRMLWAAHNEEVWRRRQLRQRNRRRLENIDEMPDVSFQERFRLDKPTFRELCGDLRARTNLRGTNAIPIEVKILCALSFLATGSYQRIVGVTQHLPQRTASRCIRQVVEALNHPSITNKWIVFPLTRQERVKIKQEFQMKFRLPGVIGCIDCTHVAIVKPSHEEHLFFNRKGYHSLNVQMICDSNLKIMNVNSKFGGATHDSHIWAAGQAEPYMRELHRNGEQVWLLGDSGYAQRAWLMTPILNAAEGSREAEYTRRHIQARNCIERCFGVLKSRWRCLLRDRTLHYHPYVASRITTACAVLHNIALHARMPEPDELPPANDDDFVQINNIQNHNDLIQGRAMLNILVNRL</sequence>
<keyword evidence="6" id="KW-0378">Hydrolase</keyword>
<feature type="domain" description="DDE Tnp4" evidence="8">
    <location>
        <begin position="153"/>
        <end position="307"/>
    </location>
</feature>
<comment type="caution">
    <text evidence="9">The sequence shown here is derived from an EMBL/GenBank/DDBJ whole genome shotgun (WGS) entry which is preliminary data.</text>
</comment>
<evidence type="ECO:0000259" key="8">
    <source>
        <dbReference type="Pfam" id="PF13359"/>
    </source>
</evidence>
<dbReference type="EMBL" id="CAJHNJ030000024">
    <property type="protein sequence ID" value="CAG9120776.1"/>
    <property type="molecule type" value="Genomic_DNA"/>
</dbReference>
<dbReference type="AlphaFoldDB" id="A0A8S4DIL7"/>
<dbReference type="PANTHER" id="PTHR22930:SF289">
    <property type="entry name" value="DDE TNP4 DOMAIN-CONTAINING PROTEIN-RELATED"/>
    <property type="match status" value="1"/>
</dbReference>
<comment type="similarity">
    <text evidence="3">Belongs to the HARBI1 family.</text>
</comment>
<evidence type="ECO:0000256" key="1">
    <source>
        <dbReference type="ARBA" id="ARBA00001968"/>
    </source>
</evidence>
<evidence type="ECO:0000256" key="2">
    <source>
        <dbReference type="ARBA" id="ARBA00004123"/>
    </source>
</evidence>
<dbReference type="GO" id="GO:0046872">
    <property type="term" value="F:metal ion binding"/>
    <property type="evidence" value="ECO:0007669"/>
    <property type="project" value="UniProtKB-KW"/>
</dbReference>
<dbReference type="InterPro" id="IPR027806">
    <property type="entry name" value="HARBI1_dom"/>
</dbReference>
<dbReference type="OrthoDB" id="7434799at2759"/>
<comment type="cofactor">
    <cofactor evidence="1">
        <name>a divalent metal cation</name>
        <dbReference type="ChEBI" id="CHEBI:60240"/>
    </cofactor>
</comment>
<dbReference type="EMBL" id="CAJHNJ030000025">
    <property type="protein sequence ID" value="CAG9121748.1"/>
    <property type="molecule type" value="Genomic_DNA"/>
</dbReference>
<reference evidence="9" key="1">
    <citation type="submission" date="2020-11" db="EMBL/GenBank/DDBJ databases">
        <authorList>
            <person name="Whiteford S."/>
        </authorList>
    </citation>
    <scope>NUCLEOTIDE SEQUENCE</scope>
</reference>
<evidence type="ECO:0000313" key="9">
    <source>
        <dbReference type="EMBL" id="CAG9099943.1"/>
    </source>
</evidence>
<dbReference type="PANTHER" id="PTHR22930">
    <property type="match status" value="1"/>
</dbReference>
<evidence type="ECO:0000256" key="7">
    <source>
        <dbReference type="ARBA" id="ARBA00023242"/>
    </source>
</evidence>
<dbReference type="InterPro" id="IPR045249">
    <property type="entry name" value="HARBI1-like"/>
</dbReference>
<gene>
    <name evidence="9" type="ORF">PLXY2_LOCUS2370</name>
    <name evidence="10" type="ORF">PLXY2_LOCUS7210</name>
    <name evidence="11" type="ORF">PLXY2_LOCUS7430</name>
</gene>
<evidence type="ECO:0000256" key="3">
    <source>
        <dbReference type="ARBA" id="ARBA00006958"/>
    </source>
</evidence>
<dbReference type="Proteomes" id="UP000653454">
    <property type="component" value="Unassembled WGS sequence"/>
</dbReference>
<name>A0A8S4DIL7_PLUXY</name>
<evidence type="ECO:0000256" key="5">
    <source>
        <dbReference type="ARBA" id="ARBA00022723"/>
    </source>
</evidence>
<evidence type="ECO:0000313" key="12">
    <source>
        <dbReference type="Proteomes" id="UP000653454"/>
    </source>
</evidence>
<proteinExistence type="inferred from homology"/>
<keyword evidence="7" id="KW-0539">Nucleus</keyword>
<evidence type="ECO:0000256" key="4">
    <source>
        <dbReference type="ARBA" id="ARBA00022722"/>
    </source>
</evidence>
<organism evidence="9 12">
    <name type="scientific">Plutella xylostella</name>
    <name type="common">Diamondback moth</name>
    <name type="synonym">Plutella maculipennis</name>
    <dbReference type="NCBI Taxonomy" id="51655"/>
    <lineage>
        <taxon>Eukaryota</taxon>
        <taxon>Metazoa</taxon>
        <taxon>Ecdysozoa</taxon>
        <taxon>Arthropoda</taxon>
        <taxon>Hexapoda</taxon>
        <taxon>Insecta</taxon>
        <taxon>Pterygota</taxon>
        <taxon>Neoptera</taxon>
        <taxon>Endopterygota</taxon>
        <taxon>Lepidoptera</taxon>
        <taxon>Glossata</taxon>
        <taxon>Ditrysia</taxon>
        <taxon>Yponomeutoidea</taxon>
        <taxon>Plutellidae</taxon>
        <taxon>Plutella</taxon>
    </lineage>
</organism>
<dbReference type="GO" id="GO:0004518">
    <property type="term" value="F:nuclease activity"/>
    <property type="evidence" value="ECO:0007669"/>
    <property type="project" value="UniProtKB-KW"/>
</dbReference>
<dbReference type="GO" id="GO:0005634">
    <property type="term" value="C:nucleus"/>
    <property type="evidence" value="ECO:0007669"/>
    <property type="project" value="UniProtKB-SubCell"/>
</dbReference>
<dbReference type="Pfam" id="PF13359">
    <property type="entry name" value="DDE_Tnp_4"/>
    <property type="match status" value="1"/>
</dbReference>
<keyword evidence="4" id="KW-0540">Nuclease</keyword>
<dbReference type="KEGG" id="pxy:105387588"/>
<comment type="subcellular location">
    <subcellularLocation>
        <location evidence="2">Nucleus</location>
    </subcellularLocation>
</comment>
<evidence type="ECO:0000313" key="10">
    <source>
        <dbReference type="EMBL" id="CAG9120776.1"/>
    </source>
</evidence>
<keyword evidence="5" id="KW-0479">Metal-binding</keyword>
<accession>A0A8S4DIL7</accession>
<protein>
    <submittedName>
        <fullName evidence="9">(diamondback moth) hypothetical protein</fullName>
    </submittedName>
</protein>
<evidence type="ECO:0000256" key="6">
    <source>
        <dbReference type="ARBA" id="ARBA00022801"/>
    </source>
</evidence>
<dbReference type="EMBL" id="CAJHNJ030000005">
    <property type="protein sequence ID" value="CAG9099943.1"/>
    <property type="molecule type" value="Genomic_DNA"/>
</dbReference>
<dbReference type="GO" id="GO:0016787">
    <property type="term" value="F:hydrolase activity"/>
    <property type="evidence" value="ECO:0007669"/>
    <property type="project" value="UniProtKB-KW"/>
</dbReference>
<evidence type="ECO:0000313" key="11">
    <source>
        <dbReference type="EMBL" id="CAG9121748.1"/>
    </source>
</evidence>
<keyword evidence="12" id="KW-1185">Reference proteome</keyword>